<dbReference type="InterPro" id="IPR035463">
    <property type="entry name" value="Pex13"/>
</dbReference>
<dbReference type="Gene3D" id="2.30.30.40">
    <property type="entry name" value="SH3 Domains"/>
    <property type="match status" value="1"/>
</dbReference>
<evidence type="ECO:0000259" key="16">
    <source>
        <dbReference type="PROSITE" id="PS50002"/>
    </source>
</evidence>
<feature type="compositionally biased region" description="Polar residues" evidence="14">
    <location>
        <begin position="14"/>
        <end position="27"/>
    </location>
</feature>
<dbReference type="SUPFAM" id="SSF50044">
    <property type="entry name" value="SH3-domain"/>
    <property type="match status" value="1"/>
</dbReference>
<keyword evidence="8 15" id="KW-0472">Membrane</keyword>
<comment type="subcellular location">
    <subcellularLocation>
        <location evidence="12">Peroxisome membrane</location>
    </subcellularLocation>
</comment>
<dbReference type="HOGENOM" id="CLU_034386_2_0_1"/>
<evidence type="ECO:0000256" key="11">
    <source>
        <dbReference type="ARBA" id="ARBA00034535"/>
    </source>
</evidence>
<proteinExistence type="inferred from homology"/>
<dbReference type="PANTHER" id="PTHR19332">
    <property type="entry name" value="PEROXISOMAL MEMBRANE PROTEIN PEX13"/>
    <property type="match status" value="1"/>
</dbReference>
<dbReference type="STRING" id="1245528.M3HDU3"/>
<dbReference type="InterPro" id="IPR001452">
    <property type="entry name" value="SH3_domain"/>
</dbReference>
<dbReference type="AlphaFoldDB" id="M3HDU3"/>
<dbReference type="Pfam" id="PF00018">
    <property type="entry name" value="SH3_1"/>
    <property type="match status" value="1"/>
</dbReference>
<evidence type="ECO:0000256" key="2">
    <source>
        <dbReference type="ARBA" id="ARBA00022443"/>
    </source>
</evidence>
<evidence type="ECO:0000256" key="14">
    <source>
        <dbReference type="SAM" id="MobiDB-lite"/>
    </source>
</evidence>
<dbReference type="PANTHER" id="PTHR19332:SF1">
    <property type="entry name" value="PEROXISOMAL MEMBRANE PROTEIN PEX13"/>
    <property type="match status" value="1"/>
</dbReference>
<sequence length="362" mass="38983">MASQQRTKPWEVTQGKSAASTTAQVPSTTTIPTATTTTTAPITNAPETTANPTTSLPPSIPERPASLSSEFNTLGESSPYGGMGGYGNSAMNRYGSNMYGGGYGSSMYGGGYGSSMYGGYGSSMYGGGYGSGMYGGGYGSGMYGGGYGNQPMMSEGSQQTFQLIESIIGAVGGFAQMLEATYFATQSSFFAITNVAAQFSAMGNAIGSILGIFTLKKLLVKILNKIRGIKPNLSLAEFQKFQGAGQQQLQNSQNKKRSFRFLPLLFFVGVPILLTKLINRLQEQQQKRQQEEQQQQQRLPEKIQFARSKYQFTPENPQLELELGANEIIAILDTNGGWSKVRNRGGTMGWVPSNYLEIINRP</sequence>
<keyword evidence="7" id="KW-0811">Translocation</keyword>
<keyword evidence="2 13" id="KW-0728">SH3 domain</keyword>
<dbReference type="InterPro" id="IPR007223">
    <property type="entry name" value="Peroxin-13_N"/>
</dbReference>
<evidence type="ECO:0000256" key="15">
    <source>
        <dbReference type="SAM" id="Phobius"/>
    </source>
</evidence>
<keyword evidence="6 15" id="KW-1133">Transmembrane helix</keyword>
<evidence type="ECO:0000313" key="18">
    <source>
        <dbReference type="Proteomes" id="UP000011777"/>
    </source>
</evidence>
<evidence type="ECO:0000256" key="3">
    <source>
        <dbReference type="ARBA" id="ARBA00022448"/>
    </source>
</evidence>
<evidence type="ECO:0000256" key="7">
    <source>
        <dbReference type="ARBA" id="ARBA00023010"/>
    </source>
</evidence>
<dbReference type="Pfam" id="PF04088">
    <property type="entry name" value="Peroxin-13_N"/>
    <property type="match status" value="1"/>
</dbReference>
<dbReference type="GO" id="GO:0005778">
    <property type="term" value="C:peroxisomal membrane"/>
    <property type="evidence" value="ECO:0007669"/>
    <property type="project" value="UniProtKB-SubCell"/>
</dbReference>
<feature type="transmembrane region" description="Helical" evidence="15">
    <location>
        <begin position="259"/>
        <end position="278"/>
    </location>
</feature>
<evidence type="ECO:0000256" key="13">
    <source>
        <dbReference type="PROSITE-ProRule" id="PRU00192"/>
    </source>
</evidence>
<comment type="caution">
    <text evidence="17">The sequence shown here is derived from an EMBL/GenBank/DDBJ whole genome shotgun (WGS) entry which is preliminary data.</text>
</comment>
<keyword evidence="4 15" id="KW-0812">Transmembrane</keyword>
<evidence type="ECO:0000256" key="8">
    <source>
        <dbReference type="ARBA" id="ARBA00023136"/>
    </source>
</evidence>
<evidence type="ECO:0000256" key="6">
    <source>
        <dbReference type="ARBA" id="ARBA00022989"/>
    </source>
</evidence>
<feature type="domain" description="SH3" evidence="16">
    <location>
        <begin position="301"/>
        <end position="361"/>
    </location>
</feature>
<evidence type="ECO:0000256" key="4">
    <source>
        <dbReference type="ARBA" id="ARBA00022692"/>
    </source>
</evidence>
<dbReference type="OMA" id="EGWFPKK"/>
<keyword evidence="5" id="KW-0653">Protein transport</keyword>
<dbReference type="GO" id="GO:1990429">
    <property type="term" value="C:peroxisomal importomer complex"/>
    <property type="evidence" value="ECO:0007669"/>
    <property type="project" value="TreeGrafter"/>
</dbReference>
<feature type="compositionally biased region" description="Low complexity" evidence="14">
    <location>
        <begin position="28"/>
        <end position="54"/>
    </location>
</feature>
<feature type="region of interest" description="Disordered" evidence="14">
    <location>
        <begin position="1"/>
        <end position="74"/>
    </location>
</feature>
<evidence type="ECO:0000256" key="1">
    <source>
        <dbReference type="ARBA" id="ARBA00006033"/>
    </source>
</evidence>
<organism evidence="17 18">
    <name type="scientific">Candida maltosa (strain Xu316)</name>
    <name type="common">Yeast</name>
    <dbReference type="NCBI Taxonomy" id="1245528"/>
    <lineage>
        <taxon>Eukaryota</taxon>
        <taxon>Fungi</taxon>
        <taxon>Dikarya</taxon>
        <taxon>Ascomycota</taxon>
        <taxon>Saccharomycotina</taxon>
        <taxon>Pichiomycetes</taxon>
        <taxon>Debaryomycetaceae</taxon>
        <taxon>Candida/Lodderomyces clade</taxon>
        <taxon>Candida</taxon>
    </lineage>
</organism>
<evidence type="ECO:0000256" key="12">
    <source>
        <dbReference type="ARBA" id="ARBA00046271"/>
    </source>
</evidence>
<reference evidence="17 18" key="1">
    <citation type="submission" date="2013-02" db="EMBL/GenBank/DDBJ databases">
        <title>Genome sequence of Candida maltosa Xu316, a potential industrial strain for xylitol and ethanol production.</title>
        <authorList>
            <person name="Yu J."/>
            <person name="Wang Q."/>
            <person name="Geng X."/>
            <person name="Bao W."/>
            <person name="He P."/>
            <person name="Cai J."/>
        </authorList>
    </citation>
    <scope>NUCLEOTIDE SEQUENCE [LARGE SCALE GENOMIC DNA]</scope>
    <source>
        <strain evidence="18">Xu316</strain>
    </source>
</reference>
<dbReference type="SMART" id="SM00326">
    <property type="entry name" value="SH3"/>
    <property type="match status" value="1"/>
</dbReference>
<gene>
    <name evidence="17" type="ORF">G210_4416</name>
</gene>
<protein>
    <recommendedName>
        <fullName evidence="11">Peroxisomal membrane protein PEX13</fullName>
    </recommendedName>
    <alternativeName>
        <fullName evidence="10">Peroxin-13</fullName>
    </alternativeName>
</protein>
<dbReference type="OrthoDB" id="10037838at2759"/>
<evidence type="ECO:0000256" key="9">
    <source>
        <dbReference type="ARBA" id="ARBA00023140"/>
    </source>
</evidence>
<accession>M3HDU3</accession>
<keyword evidence="18" id="KW-1185">Reference proteome</keyword>
<name>M3HDU3_CANMX</name>
<dbReference type="GO" id="GO:0016560">
    <property type="term" value="P:protein import into peroxisome matrix, docking"/>
    <property type="evidence" value="ECO:0007669"/>
    <property type="project" value="InterPro"/>
</dbReference>
<keyword evidence="3" id="KW-0813">Transport</keyword>
<dbReference type="eggNOG" id="KOG3875">
    <property type="taxonomic scope" value="Eukaryota"/>
</dbReference>
<comment type="similarity">
    <text evidence="1">Belongs to the peroxin-13 family.</text>
</comment>
<dbReference type="Proteomes" id="UP000011777">
    <property type="component" value="Unassembled WGS sequence"/>
</dbReference>
<dbReference type="PROSITE" id="PS50002">
    <property type="entry name" value="SH3"/>
    <property type="match status" value="1"/>
</dbReference>
<evidence type="ECO:0000256" key="10">
    <source>
        <dbReference type="ARBA" id="ARBA00029693"/>
    </source>
</evidence>
<keyword evidence="9" id="KW-0576">Peroxisome</keyword>
<dbReference type="InterPro" id="IPR036028">
    <property type="entry name" value="SH3-like_dom_sf"/>
</dbReference>
<dbReference type="EMBL" id="AOGT01002501">
    <property type="protein sequence ID" value="EMG45402.1"/>
    <property type="molecule type" value="Genomic_DNA"/>
</dbReference>
<dbReference type="GO" id="GO:0030447">
    <property type="term" value="P:filamentous growth"/>
    <property type="evidence" value="ECO:0007669"/>
    <property type="project" value="UniProtKB-ARBA"/>
</dbReference>
<evidence type="ECO:0000256" key="5">
    <source>
        <dbReference type="ARBA" id="ARBA00022927"/>
    </source>
</evidence>
<evidence type="ECO:0000313" key="17">
    <source>
        <dbReference type="EMBL" id="EMG45402.1"/>
    </source>
</evidence>